<evidence type="ECO:0008006" key="18">
    <source>
        <dbReference type="Google" id="ProtNLM"/>
    </source>
</evidence>
<keyword evidence="9" id="KW-0496">Mitochondrion</keyword>
<dbReference type="STRING" id="1447883.A0A2B7X100"/>
<evidence type="ECO:0000256" key="2">
    <source>
        <dbReference type="ARBA" id="ARBA00007448"/>
    </source>
</evidence>
<dbReference type="Proteomes" id="UP000224634">
    <property type="component" value="Unassembled WGS sequence"/>
</dbReference>
<comment type="subcellular location">
    <subcellularLocation>
        <location evidence="1">Mitochondrion inner membrane</location>
        <topology evidence="1">Single-pass membrane protein</topology>
    </subcellularLocation>
</comment>
<comment type="catalytic activity">
    <reaction evidence="11">
        <text>ATP + H2O = ADP + phosphate + H(+)</text>
        <dbReference type="Rhea" id="RHEA:13065"/>
        <dbReference type="ChEBI" id="CHEBI:15377"/>
        <dbReference type="ChEBI" id="CHEBI:15378"/>
        <dbReference type="ChEBI" id="CHEBI:30616"/>
        <dbReference type="ChEBI" id="CHEBI:43474"/>
        <dbReference type="ChEBI" id="CHEBI:456216"/>
    </reaction>
    <physiologicalReaction direction="left-to-right" evidence="11">
        <dbReference type="Rhea" id="RHEA:13066"/>
    </physiologicalReaction>
</comment>
<dbReference type="InterPro" id="IPR057495">
    <property type="entry name" value="AAA_lid_BCS1"/>
</dbReference>
<dbReference type="InterPro" id="IPR050747">
    <property type="entry name" value="Mitochondrial_chaperone_BCS1"/>
</dbReference>
<dbReference type="Pfam" id="PF08740">
    <property type="entry name" value="BCS1_N"/>
    <property type="match status" value="1"/>
</dbReference>
<keyword evidence="3" id="KW-0812">Transmembrane</keyword>
<comment type="similarity">
    <text evidence="2">Belongs to the AAA ATPase family. BCS1 subfamily.</text>
</comment>
<dbReference type="GO" id="GO:0005743">
    <property type="term" value="C:mitochondrial inner membrane"/>
    <property type="evidence" value="ECO:0007669"/>
    <property type="project" value="UniProtKB-SubCell"/>
</dbReference>
<reference evidence="16 17" key="1">
    <citation type="submission" date="2017-10" db="EMBL/GenBank/DDBJ databases">
        <title>Comparative genomics in systemic dimorphic fungi from Ajellomycetaceae.</title>
        <authorList>
            <person name="Munoz J.F."/>
            <person name="Mcewen J.G."/>
            <person name="Clay O.K."/>
            <person name="Cuomo C.A."/>
        </authorList>
    </citation>
    <scope>NUCLEOTIDE SEQUENCE [LARGE SCALE GENOMIC DNA]</scope>
    <source>
        <strain evidence="16 17">UAMH7299</strain>
    </source>
</reference>
<dbReference type="Pfam" id="PF00004">
    <property type="entry name" value="AAA"/>
    <property type="match status" value="1"/>
</dbReference>
<keyword evidence="5" id="KW-0999">Mitochondrion inner membrane</keyword>
<feature type="domain" description="BCS1 N-terminal" evidence="15">
    <location>
        <begin position="41"/>
        <end position="221"/>
    </location>
</feature>
<evidence type="ECO:0000313" key="16">
    <source>
        <dbReference type="EMBL" id="PGH02615.1"/>
    </source>
</evidence>
<dbReference type="InterPro" id="IPR003960">
    <property type="entry name" value="ATPase_AAA_CS"/>
</dbReference>
<dbReference type="OrthoDB" id="4185654at2759"/>
<dbReference type="AlphaFoldDB" id="A0A2B7X100"/>
<evidence type="ECO:0000256" key="13">
    <source>
        <dbReference type="SAM" id="MobiDB-lite"/>
    </source>
</evidence>
<dbReference type="SUPFAM" id="SSF52540">
    <property type="entry name" value="P-loop containing nucleoside triphosphate hydrolases"/>
    <property type="match status" value="1"/>
</dbReference>
<dbReference type="InterPro" id="IPR003593">
    <property type="entry name" value="AAA+_ATPase"/>
</dbReference>
<evidence type="ECO:0000259" key="14">
    <source>
        <dbReference type="SMART" id="SM00382"/>
    </source>
</evidence>
<comment type="caution">
    <text evidence="16">The sequence shown here is derived from an EMBL/GenBank/DDBJ whole genome shotgun (WGS) entry which is preliminary data.</text>
</comment>
<keyword evidence="8" id="KW-1133">Transmembrane helix</keyword>
<evidence type="ECO:0000256" key="6">
    <source>
        <dbReference type="ARBA" id="ARBA00022801"/>
    </source>
</evidence>
<keyword evidence="17" id="KW-1185">Reference proteome</keyword>
<evidence type="ECO:0000256" key="8">
    <source>
        <dbReference type="ARBA" id="ARBA00022989"/>
    </source>
</evidence>
<proteinExistence type="inferred from homology"/>
<keyword evidence="4 12" id="KW-0547">Nucleotide-binding</keyword>
<evidence type="ECO:0000256" key="1">
    <source>
        <dbReference type="ARBA" id="ARBA00004434"/>
    </source>
</evidence>
<keyword evidence="6" id="KW-0378">Hydrolase</keyword>
<name>A0A2B7X100_POLH7</name>
<evidence type="ECO:0000256" key="12">
    <source>
        <dbReference type="RuleBase" id="RU003651"/>
    </source>
</evidence>
<evidence type="ECO:0000256" key="7">
    <source>
        <dbReference type="ARBA" id="ARBA00022840"/>
    </source>
</evidence>
<dbReference type="Gene3D" id="3.40.50.300">
    <property type="entry name" value="P-loop containing nucleotide triphosphate hydrolases"/>
    <property type="match status" value="1"/>
</dbReference>
<feature type="region of interest" description="Disordered" evidence="13">
    <location>
        <begin position="432"/>
        <end position="454"/>
    </location>
</feature>
<accession>A0A2B7X100</accession>
<dbReference type="InterPro" id="IPR003959">
    <property type="entry name" value="ATPase_AAA_core"/>
</dbReference>
<gene>
    <name evidence="16" type="ORF">AJ80_08827</name>
</gene>
<evidence type="ECO:0000256" key="3">
    <source>
        <dbReference type="ARBA" id="ARBA00022692"/>
    </source>
</evidence>
<evidence type="ECO:0000259" key="15">
    <source>
        <dbReference type="SMART" id="SM01024"/>
    </source>
</evidence>
<dbReference type="GO" id="GO:0005524">
    <property type="term" value="F:ATP binding"/>
    <property type="evidence" value="ECO:0007669"/>
    <property type="project" value="UniProtKB-KW"/>
</dbReference>
<sequence>MSQASGLVDLLSKLLQVIFPGSALIDAFLKDSNLNLLSHILIVGVACAIVLPWVHDKVWALCAIKVEIEPRSEEHAHMTTFLEHLGPQCLSQRVRSDECSRRSTPEEADRNGWFNWKIVEASQPYKFRPSKTCYFLRKGHIFRFERTVQSFEFYSEEHFSISVLGWCRAPTERLLKEARAQHLLENESRVSIFTPGGKAVRQSERPWRLMKRKHPRPLHSVFLDGREEFQNDFHGFMRGESSYIKTDRPYRRGYLLVGPPGTGKTSLVLAAAGTFGLDIYILNLRSVTDDELQMLCSRLPRRCILLFEDIDSAGIHREKKRVAQEDNQNNNSITLSGLLNAIDGVSSSDGRVLFMTTNCQSELDEALIRPGRVDKVVEFGLASKKQMESMFLHMYPDEDSANLAILAASFAARVPESQYSPADIQNHLEVQSPGEAVKSAPKQFPIKNGLSGGE</sequence>
<keyword evidence="10" id="KW-0472">Membrane</keyword>
<feature type="domain" description="AAA+ ATPase" evidence="14">
    <location>
        <begin position="250"/>
        <end position="383"/>
    </location>
</feature>
<dbReference type="InterPro" id="IPR014851">
    <property type="entry name" value="BCS1_N"/>
</dbReference>
<organism evidence="16 17">
    <name type="scientific">Polytolypa hystricis (strain UAMH7299)</name>
    <dbReference type="NCBI Taxonomy" id="1447883"/>
    <lineage>
        <taxon>Eukaryota</taxon>
        <taxon>Fungi</taxon>
        <taxon>Dikarya</taxon>
        <taxon>Ascomycota</taxon>
        <taxon>Pezizomycotina</taxon>
        <taxon>Eurotiomycetes</taxon>
        <taxon>Eurotiomycetidae</taxon>
        <taxon>Onygenales</taxon>
        <taxon>Onygenales incertae sedis</taxon>
        <taxon>Polytolypa</taxon>
    </lineage>
</organism>
<evidence type="ECO:0000256" key="11">
    <source>
        <dbReference type="ARBA" id="ARBA00048778"/>
    </source>
</evidence>
<evidence type="ECO:0000256" key="10">
    <source>
        <dbReference type="ARBA" id="ARBA00023136"/>
    </source>
</evidence>
<dbReference type="PROSITE" id="PS00674">
    <property type="entry name" value="AAA"/>
    <property type="match status" value="1"/>
</dbReference>
<evidence type="ECO:0000313" key="17">
    <source>
        <dbReference type="Proteomes" id="UP000224634"/>
    </source>
</evidence>
<dbReference type="SMART" id="SM00382">
    <property type="entry name" value="AAA"/>
    <property type="match status" value="1"/>
</dbReference>
<evidence type="ECO:0000256" key="9">
    <source>
        <dbReference type="ARBA" id="ARBA00023128"/>
    </source>
</evidence>
<evidence type="ECO:0000256" key="5">
    <source>
        <dbReference type="ARBA" id="ARBA00022792"/>
    </source>
</evidence>
<dbReference type="InterPro" id="IPR027417">
    <property type="entry name" value="P-loop_NTPase"/>
</dbReference>
<keyword evidence="7 12" id="KW-0067">ATP-binding</keyword>
<dbReference type="PANTHER" id="PTHR23070">
    <property type="entry name" value="BCS1 AAA-TYPE ATPASE"/>
    <property type="match status" value="1"/>
</dbReference>
<dbReference type="SMART" id="SM01024">
    <property type="entry name" value="BCS1_N"/>
    <property type="match status" value="1"/>
</dbReference>
<evidence type="ECO:0000256" key="4">
    <source>
        <dbReference type="ARBA" id="ARBA00022741"/>
    </source>
</evidence>
<dbReference type="EMBL" id="PDNA01000221">
    <property type="protein sequence ID" value="PGH02615.1"/>
    <property type="molecule type" value="Genomic_DNA"/>
</dbReference>
<dbReference type="Pfam" id="PF25426">
    <property type="entry name" value="AAA_lid_BCS1"/>
    <property type="match status" value="1"/>
</dbReference>
<dbReference type="GO" id="GO:0016887">
    <property type="term" value="F:ATP hydrolysis activity"/>
    <property type="evidence" value="ECO:0007669"/>
    <property type="project" value="InterPro"/>
</dbReference>
<protein>
    <recommendedName>
        <fullName evidence="18">AAA+ ATPase domain-containing protein</fullName>
    </recommendedName>
</protein>